<dbReference type="EMBL" id="CP099418">
    <property type="protein sequence ID" value="USW47387.1"/>
    <property type="molecule type" value="Genomic_DNA"/>
</dbReference>
<feature type="chain" id="PRO_5040455029" evidence="1">
    <location>
        <begin position="24"/>
        <end position="122"/>
    </location>
</feature>
<accession>A0A9Q9EF87</accession>
<proteinExistence type="predicted"/>
<dbReference type="AlphaFoldDB" id="A0A9Q9EF87"/>
<protein>
    <submittedName>
        <fullName evidence="2">Uncharacterized protein</fullName>
    </submittedName>
</protein>
<evidence type="ECO:0000313" key="2">
    <source>
        <dbReference type="EMBL" id="USW47387.1"/>
    </source>
</evidence>
<evidence type="ECO:0000313" key="3">
    <source>
        <dbReference type="Proteomes" id="UP001056384"/>
    </source>
</evidence>
<keyword evidence="3" id="KW-1185">Reference proteome</keyword>
<name>A0A9Q9EF87_9PEZI</name>
<organism evidence="2 3">
    <name type="scientific">Septoria linicola</name>
    <dbReference type="NCBI Taxonomy" id="215465"/>
    <lineage>
        <taxon>Eukaryota</taxon>
        <taxon>Fungi</taxon>
        <taxon>Dikarya</taxon>
        <taxon>Ascomycota</taxon>
        <taxon>Pezizomycotina</taxon>
        <taxon>Dothideomycetes</taxon>
        <taxon>Dothideomycetidae</taxon>
        <taxon>Mycosphaerellales</taxon>
        <taxon>Mycosphaerellaceae</taxon>
        <taxon>Septoria</taxon>
    </lineage>
</organism>
<keyword evidence="1" id="KW-0732">Signal</keyword>
<feature type="signal peptide" evidence="1">
    <location>
        <begin position="1"/>
        <end position="23"/>
    </location>
</feature>
<sequence>MEFSWVKNSFCVLLVLRLAILLGDSPAALLEKLAEAKAFLRDLANVGMEANISYMRILAQTIDKCERAVHASLQARAAGGPGDTDFHSFLPQEFLEWDFPGLNLCYNPLDWQDLFLDFSGTI</sequence>
<gene>
    <name evidence="2" type="ORF">Slin15195_G007060</name>
</gene>
<evidence type="ECO:0000256" key="1">
    <source>
        <dbReference type="SAM" id="SignalP"/>
    </source>
</evidence>
<dbReference type="Proteomes" id="UP001056384">
    <property type="component" value="Chromosome 1"/>
</dbReference>
<dbReference type="OrthoDB" id="4454541at2759"/>
<reference evidence="2" key="1">
    <citation type="submission" date="2022-06" db="EMBL/GenBank/DDBJ databases">
        <title>Complete genome sequences of two strains of the flax pathogen Septoria linicola.</title>
        <authorList>
            <person name="Lapalu N."/>
            <person name="Simon A."/>
            <person name="Demenou B."/>
            <person name="Paumier D."/>
            <person name="Guillot M.-P."/>
            <person name="Gout L."/>
            <person name="Valade R."/>
        </authorList>
    </citation>
    <scope>NUCLEOTIDE SEQUENCE</scope>
    <source>
        <strain evidence="2">SE15195</strain>
    </source>
</reference>